<sequence length="177" mass="20467">MVRISAEEERQRWQNIQAILPNTNNPQSHTDGFIIKGRKRQTEDSTPDSPNMKSQRLNEVLLLLLTLSRLLRGRKTFRRLPYVMLPYLLLLCGTITILTPSDSRILTFPSKRISLLVINPFSLSRPLLLRGETRLRKSWRRRSRSRWMPIMKSQDAEGTLERRGEVGGEDGRSEGQG</sequence>
<keyword evidence="2" id="KW-1133">Transmembrane helix</keyword>
<gene>
    <name evidence="3" type="ORF">VFH_II209040</name>
</gene>
<evidence type="ECO:0000256" key="2">
    <source>
        <dbReference type="SAM" id="Phobius"/>
    </source>
</evidence>
<protein>
    <submittedName>
        <fullName evidence="3">Uncharacterized protein</fullName>
    </submittedName>
</protein>
<evidence type="ECO:0000313" key="3">
    <source>
        <dbReference type="EMBL" id="CAI8600161.1"/>
    </source>
</evidence>
<evidence type="ECO:0000313" key="4">
    <source>
        <dbReference type="Proteomes" id="UP001157006"/>
    </source>
</evidence>
<organism evidence="3 4">
    <name type="scientific">Vicia faba</name>
    <name type="common">Broad bean</name>
    <name type="synonym">Faba vulgaris</name>
    <dbReference type="NCBI Taxonomy" id="3906"/>
    <lineage>
        <taxon>Eukaryota</taxon>
        <taxon>Viridiplantae</taxon>
        <taxon>Streptophyta</taxon>
        <taxon>Embryophyta</taxon>
        <taxon>Tracheophyta</taxon>
        <taxon>Spermatophyta</taxon>
        <taxon>Magnoliopsida</taxon>
        <taxon>eudicotyledons</taxon>
        <taxon>Gunneridae</taxon>
        <taxon>Pentapetalae</taxon>
        <taxon>rosids</taxon>
        <taxon>fabids</taxon>
        <taxon>Fabales</taxon>
        <taxon>Fabaceae</taxon>
        <taxon>Papilionoideae</taxon>
        <taxon>50 kb inversion clade</taxon>
        <taxon>NPAAA clade</taxon>
        <taxon>Hologalegina</taxon>
        <taxon>IRL clade</taxon>
        <taxon>Fabeae</taxon>
        <taxon>Vicia</taxon>
    </lineage>
</organism>
<dbReference type="EMBL" id="OX451737">
    <property type="protein sequence ID" value="CAI8600161.1"/>
    <property type="molecule type" value="Genomic_DNA"/>
</dbReference>
<dbReference type="AlphaFoldDB" id="A0AAV0ZP59"/>
<feature type="transmembrane region" description="Helical" evidence="2">
    <location>
        <begin position="80"/>
        <end position="101"/>
    </location>
</feature>
<keyword evidence="4" id="KW-1185">Reference proteome</keyword>
<feature type="region of interest" description="Disordered" evidence="1">
    <location>
        <begin position="151"/>
        <end position="177"/>
    </location>
</feature>
<dbReference type="Proteomes" id="UP001157006">
    <property type="component" value="Chromosome 2"/>
</dbReference>
<keyword evidence="2" id="KW-0472">Membrane</keyword>
<proteinExistence type="predicted"/>
<reference evidence="3 4" key="1">
    <citation type="submission" date="2023-01" db="EMBL/GenBank/DDBJ databases">
        <authorList>
            <person name="Kreplak J."/>
        </authorList>
    </citation>
    <scope>NUCLEOTIDE SEQUENCE [LARGE SCALE GENOMIC DNA]</scope>
</reference>
<keyword evidence="2" id="KW-0812">Transmembrane</keyword>
<evidence type="ECO:0000256" key="1">
    <source>
        <dbReference type="SAM" id="MobiDB-lite"/>
    </source>
</evidence>
<name>A0AAV0ZP59_VICFA</name>
<feature type="compositionally biased region" description="Basic and acidic residues" evidence="1">
    <location>
        <begin position="159"/>
        <end position="177"/>
    </location>
</feature>
<accession>A0AAV0ZP59</accession>